<protein>
    <submittedName>
        <fullName evidence="1">Uncharacterized protein</fullName>
    </submittedName>
</protein>
<gene>
    <name evidence="1" type="ORF">Pla133_16580</name>
</gene>
<proteinExistence type="predicted"/>
<evidence type="ECO:0000313" key="2">
    <source>
        <dbReference type="Proteomes" id="UP000316921"/>
    </source>
</evidence>
<name>A0A518BHY3_9BACT</name>
<keyword evidence="2" id="KW-1185">Reference proteome</keyword>
<dbReference type="EMBL" id="CP036287">
    <property type="protein sequence ID" value="QDU66582.1"/>
    <property type="molecule type" value="Genomic_DNA"/>
</dbReference>
<dbReference type="RefSeq" id="WP_145064406.1">
    <property type="nucleotide sequence ID" value="NZ_CP036287.1"/>
</dbReference>
<dbReference type="KEGG" id="pbap:Pla133_16580"/>
<dbReference type="AlphaFoldDB" id="A0A518BHY3"/>
<reference evidence="1 2" key="1">
    <citation type="submission" date="2019-02" db="EMBL/GenBank/DDBJ databases">
        <title>Deep-cultivation of Planctomycetes and their phenomic and genomic characterization uncovers novel biology.</title>
        <authorList>
            <person name="Wiegand S."/>
            <person name="Jogler M."/>
            <person name="Boedeker C."/>
            <person name="Pinto D."/>
            <person name="Vollmers J."/>
            <person name="Rivas-Marin E."/>
            <person name="Kohn T."/>
            <person name="Peeters S.H."/>
            <person name="Heuer A."/>
            <person name="Rast P."/>
            <person name="Oberbeckmann S."/>
            <person name="Bunk B."/>
            <person name="Jeske O."/>
            <person name="Meyerdierks A."/>
            <person name="Storesund J.E."/>
            <person name="Kallscheuer N."/>
            <person name="Luecker S."/>
            <person name="Lage O.M."/>
            <person name="Pohl T."/>
            <person name="Merkel B.J."/>
            <person name="Hornburger P."/>
            <person name="Mueller R.-W."/>
            <person name="Bruemmer F."/>
            <person name="Labrenz M."/>
            <person name="Spormann A.M."/>
            <person name="Op den Camp H."/>
            <person name="Overmann J."/>
            <person name="Amann R."/>
            <person name="Jetten M.S.M."/>
            <person name="Mascher T."/>
            <person name="Medema M.H."/>
            <person name="Devos D.P."/>
            <person name="Kaster A.-K."/>
            <person name="Ovreas L."/>
            <person name="Rohde M."/>
            <person name="Galperin M.Y."/>
            <person name="Jogler C."/>
        </authorList>
    </citation>
    <scope>NUCLEOTIDE SEQUENCE [LARGE SCALE GENOMIC DNA]</scope>
    <source>
        <strain evidence="1 2">Pla133</strain>
    </source>
</reference>
<organism evidence="1 2">
    <name type="scientific">Engelhardtia mirabilis</name>
    <dbReference type="NCBI Taxonomy" id="2528011"/>
    <lineage>
        <taxon>Bacteria</taxon>
        <taxon>Pseudomonadati</taxon>
        <taxon>Planctomycetota</taxon>
        <taxon>Planctomycetia</taxon>
        <taxon>Planctomycetia incertae sedis</taxon>
        <taxon>Engelhardtia</taxon>
    </lineage>
</organism>
<accession>A0A518BHY3</accession>
<evidence type="ECO:0000313" key="1">
    <source>
        <dbReference type="EMBL" id="QDU66582.1"/>
    </source>
</evidence>
<sequence>MLTAALFVLAPLVAVPQEQDSGYLPGYMDFLDGVELVSPWANGLSLELALERRMERLQVGQWTTVGGKSSTIAVDAVRSTENGRWLLDMTLSSSRSLLAAPGDDGSLAHRFAALADGVEFHLLCDEYGVPDTLVEVEGTVDALNRRRGELVAGLPADLGPVAAELAPTHDVLAAELIDLCEAWCIPIGYFLVADEPLDLEYYESPAWSVVSSTRTLTYRLEDHDELTGRCRVSCDDRPSAQDSLLTERLEDAGLAGQTPLGPIIRTEWDFDLDTSLPTRVKRVSLESTGAISTRETLTLSVR</sequence>
<dbReference type="Proteomes" id="UP000316921">
    <property type="component" value="Chromosome"/>
</dbReference>